<comment type="caution">
    <text evidence="6">The sequence shown here is derived from an EMBL/GenBank/DDBJ whole genome shotgun (WGS) entry which is preliminary data.</text>
</comment>
<dbReference type="PANTHER" id="PTHR23503">
    <property type="entry name" value="SOLUTE CARRIER FAMILY 2"/>
    <property type="match status" value="1"/>
</dbReference>
<evidence type="ECO:0000256" key="3">
    <source>
        <dbReference type="ARBA" id="ARBA00022989"/>
    </source>
</evidence>
<gene>
    <name evidence="6" type="ORF">M9458_046369</name>
</gene>
<evidence type="ECO:0000256" key="5">
    <source>
        <dbReference type="SAM" id="Phobius"/>
    </source>
</evidence>
<keyword evidence="3 5" id="KW-1133">Transmembrane helix</keyword>
<accession>A0ABD0N9H1</accession>
<evidence type="ECO:0000256" key="2">
    <source>
        <dbReference type="ARBA" id="ARBA00022692"/>
    </source>
</evidence>
<feature type="transmembrane region" description="Helical" evidence="5">
    <location>
        <begin position="20"/>
        <end position="42"/>
    </location>
</feature>
<feature type="non-terminal residue" evidence="6">
    <location>
        <position position="50"/>
    </location>
</feature>
<evidence type="ECO:0000313" key="7">
    <source>
        <dbReference type="Proteomes" id="UP001529510"/>
    </source>
</evidence>
<protein>
    <submittedName>
        <fullName evidence="6">Uncharacterized protein</fullName>
    </submittedName>
</protein>
<dbReference type="AlphaFoldDB" id="A0ABD0N9H1"/>
<evidence type="ECO:0000313" key="6">
    <source>
        <dbReference type="EMBL" id="KAL0158293.1"/>
    </source>
</evidence>
<name>A0ABD0N9H1_CIRMR</name>
<dbReference type="InterPro" id="IPR005828">
    <property type="entry name" value="MFS_sugar_transport-like"/>
</dbReference>
<dbReference type="GO" id="GO:0016020">
    <property type="term" value="C:membrane"/>
    <property type="evidence" value="ECO:0007669"/>
    <property type="project" value="UniProtKB-SubCell"/>
</dbReference>
<proteinExistence type="predicted"/>
<dbReference type="InterPro" id="IPR036259">
    <property type="entry name" value="MFS_trans_sf"/>
</dbReference>
<dbReference type="InterPro" id="IPR045263">
    <property type="entry name" value="GLUT"/>
</dbReference>
<feature type="non-terminal residue" evidence="6">
    <location>
        <position position="1"/>
    </location>
</feature>
<dbReference type="Gene3D" id="1.20.1250.20">
    <property type="entry name" value="MFS general substrate transporter like domains"/>
    <property type="match status" value="1"/>
</dbReference>
<keyword evidence="7" id="KW-1185">Reference proteome</keyword>
<keyword evidence="4 5" id="KW-0472">Membrane</keyword>
<dbReference type="Pfam" id="PF00083">
    <property type="entry name" value="Sugar_tr"/>
    <property type="match status" value="1"/>
</dbReference>
<keyword evidence="2 5" id="KW-0812">Transmembrane</keyword>
<organism evidence="6 7">
    <name type="scientific">Cirrhinus mrigala</name>
    <name type="common">Mrigala</name>
    <dbReference type="NCBI Taxonomy" id="683832"/>
    <lineage>
        <taxon>Eukaryota</taxon>
        <taxon>Metazoa</taxon>
        <taxon>Chordata</taxon>
        <taxon>Craniata</taxon>
        <taxon>Vertebrata</taxon>
        <taxon>Euteleostomi</taxon>
        <taxon>Actinopterygii</taxon>
        <taxon>Neopterygii</taxon>
        <taxon>Teleostei</taxon>
        <taxon>Ostariophysi</taxon>
        <taxon>Cypriniformes</taxon>
        <taxon>Cyprinidae</taxon>
        <taxon>Labeoninae</taxon>
        <taxon>Labeonini</taxon>
        <taxon>Cirrhinus</taxon>
    </lineage>
</organism>
<evidence type="ECO:0000256" key="4">
    <source>
        <dbReference type="ARBA" id="ARBA00023136"/>
    </source>
</evidence>
<dbReference type="Proteomes" id="UP001529510">
    <property type="component" value="Unassembled WGS sequence"/>
</dbReference>
<comment type="subcellular location">
    <subcellularLocation>
        <location evidence="1">Membrane</location>
        <topology evidence="1">Multi-pass membrane protein</topology>
    </subcellularLocation>
</comment>
<evidence type="ECO:0000256" key="1">
    <source>
        <dbReference type="ARBA" id="ARBA00004141"/>
    </source>
</evidence>
<dbReference type="EMBL" id="JAMKFB020000023">
    <property type="protein sequence ID" value="KAL0158293.1"/>
    <property type="molecule type" value="Genomic_DNA"/>
</dbReference>
<dbReference type="PANTHER" id="PTHR23503:SF32">
    <property type="entry name" value="SOLUTE CARRIER FAMILY 2, FACILITATED GLUCOSE TRANSPORTER MEMBER 5"/>
    <property type="match status" value="1"/>
</dbReference>
<sequence length="50" mass="5371">LSSNVVPMYLGEIAPKNYRGAVGIIPQLFITIGILVAQVFGIRSILGNKE</sequence>
<reference evidence="6 7" key="1">
    <citation type="submission" date="2024-05" db="EMBL/GenBank/DDBJ databases">
        <title>Genome sequencing and assembly of Indian major carp, Cirrhinus mrigala (Hamilton, 1822).</title>
        <authorList>
            <person name="Mohindra V."/>
            <person name="Chowdhury L.M."/>
            <person name="Lal K."/>
            <person name="Jena J.K."/>
        </authorList>
    </citation>
    <scope>NUCLEOTIDE SEQUENCE [LARGE SCALE GENOMIC DNA]</scope>
    <source>
        <strain evidence="6">CM1030</strain>
        <tissue evidence="6">Blood</tissue>
    </source>
</reference>